<keyword evidence="2" id="KW-1185">Reference proteome</keyword>
<accession>A0A2H6LFG1</accession>
<organism evidence="1 2">
    <name type="scientific">Nostoc cycadae WK-1</name>
    <dbReference type="NCBI Taxonomy" id="1861711"/>
    <lineage>
        <taxon>Bacteria</taxon>
        <taxon>Bacillati</taxon>
        <taxon>Cyanobacteriota</taxon>
        <taxon>Cyanophyceae</taxon>
        <taxon>Nostocales</taxon>
        <taxon>Nostocaceae</taxon>
        <taxon>Nostoc</taxon>
    </lineage>
</organism>
<proteinExistence type="predicted"/>
<dbReference type="AlphaFoldDB" id="A0A2H6LFG1"/>
<protein>
    <submittedName>
        <fullName evidence="1">Uncharacterized protein</fullName>
    </submittedName>
</protein>
<evidence type="ECO:0000313" key="1">
    <source>
        <dbReference type="EMBL" id="GBE91955.1"/>
    </source>
</evidence>
<gene>
    <name evidence="1" type="ORF">NCWK1_1708</name>
</gene>
<dbReference type="Proteomes" id="UP000236527">
    <property type="component" value="Unassembled WGS sequence"/>
</dbReference>
<reference evidence="2" key="1">
    <citation type="journal article" date="2018" name="Genome Announc.">
        <title>Draft Genome Sequence of the Nitrogen-Fixing and Hormogonia-Inducing Cyanobacterium Nostoc cycadae Strain WK-1, Isolated from the Coralloid Roots of Cycas revoluta.</title>
        <authorList>
            <person name="Kanesaki Y."/>
            <person name="Hirose M."/>
            <person name="Hirose Y."/>
            <person name="Fujisawa T."/>
            <person name="Nakamura Y."/>
            <person name="Watanabe S."/>
            <person name="Matsunaga S."/>
            <person name="Uchida H."/>
            <person name="Murakami A."/>
        </authorList>
    </citation>
    <scope>NUCLEOTIDE SEQUENCE [LARGE SCALE GENOMIC DNA]</scope>
    <source>
        <strain evidence="2">WK-1</strain>
    </source>
</reference>
<sequence>MYKLIISSLDSIQNKTFIQNLTPEETETILAGGYPYGFHIINITDSLSINAVGGDYTIEAAGINSISYHDNRIHTIDHSRSNNNSFFY</sequence>
<evidence type="ECO:0000313" key="2">
    <source>
        <dbReference type="Proteomes" id="UP000236527"/>
    </source>
</evidence>
<name>A0A2H6LFG1_9NOSO</name>
<comment type="caution">
    <text evidence="1">The sequence shown here is derived from an EMBL/GenBank/DDBJ whole genome shotgun (WGS) entry which is preliminary data.</text>
</comment>
<dbReference type="EMBL" id="BDGE01000028">
    <property type="protein sequence ID" value="GBE91955.1"/>
    <property type="molecule type" value="Genomic_DNA"/>
</dbReference>